<comment type="subcellular location">
    <subcellularLocation>
        <location evidence="1">Nucleus</location>
    </subcellularLocation>
</comment>
<dbReference type="Gene3D" id="4.10.240.10">
    <property type="entry name" value="Zn(2)-C6 fungal-type DNA-binding domain"/>
    <property type="match status" value="1"/>
</dbReference>
<dbReference type="SMART" id="SM00066">
    <property type="entry name" value="GAL4"/>
    <property type="match status" value="1"/>
</dbReference>
<dbReference type="PANTHER" id="PTHR31001">
    <property type="entry name" value="UNCHARACTERIZED TRANSCRIPTIONAL REGULATORY PROTEIN"/>
    <property type="match status" value="1"/>
</dbReference>
<accession>A0A420XZC6</accession>
<dbReference type="Pfam" id="PF04082">
    <property type="entry name" value="Fungal_trans"/>
    <property type="match status" value="1"/>
</dbReference>
<comment type="caution">
    <text evidence="6">The sequence shown here is derived from an EMBL/GenBank/DDBJ whole genome shotgun (WGS) entry which is preliminary data.</text>
</comment>
<dbReference type="Proteomes" id="UP000275385">
    <property type="component" value="Unassembled WGS sequence"/>
</dbReference>
<dbReference type="AlphaFoldDB" id="A0A420XZC6"/>
<feature type="region of interest" description="Disordered" evidence="4">
    <location>
        <begin position="58"/>
        <end position="96"/>
    </location>
</feature>
<organism evidence="6 7">
    <name type="scientific">Coniochaeta pulveracea</name>
    <dbReference type="NCBI Taxonomy" id="177199"/>
    <lineage>
        <taxon>Eukaryota</taxon>
        <taxon>Fungi</taxon>
        <taxon>Dikarya</taxon>
        <taxon>Ascomycota</taxon>
        <taxon>Pezizomycotina</taxon>
        <taxon>Sordariomycetes</taxon>
        <taxon>Sordariomycetidae</taxon>
        <taxon>Coniochaetales</taxon>
        <taxon>Coniochaetaceae</taxon>
        <taxon>Coniochaeta</taxon>
    </lineage>
</organism>
<dbReference type="OrthoDB" id="4236860at2759"/>
<keyword evidence="2" id="KW-0479">Metal-binding</keyword>
<dbReference type="GO" id="GO:0006351">
    <property type="term" value="P:DNA-templated transcription"/>
    <property type="evidence" value="ECO:0007669"/>
    <property type="project" value="InterPro"/>
</dbReference>
<evidence type="ECO:0000256" key="4">
    <source>
        <dbReference type="SAM" id="MobiDB-lite"/>
    </source>
</evidence>
<dbReference type="GO" id="GO:0003677">
    <property type="term" value="F:DNA binding"/>
    <property type="evidence" value="ECO:0007669"/>
    <property type="project" value="InterPro"/>
</dbReference>
<dbReference type="SUPFAM" id="SSF57701">
    <property type="entry name" value="Zn2/Cys6 DNA-binding domain"/>
    <property type="match status" value="1"/>
</dbReference>
<dbReference type="PROSITE" id="PS00463">
    <property type="entry name" value="ZN2_CY6_FUNGAL_1"/>
    <property type="match status" value="1"/>
</dbReference>
<proteinExistence type="predicted"/>
<reference evidence="6 7" key="1">
    <citation type="submission" date="2018-08" db="EMBL/GenBank/DDBJ databases">
        <title>Draft genome of the lignicolous fungus Coniochaeta pulveracea.</title>
        <authorList>
            <person name="Borstlap C.J."/>
            <person name="De Witt R.N."/>
            <person name="Botha A."/>
            <person name="Volschenk H."/>
        </authorList>
    </citation>
    <scope>NUCLEOTIDE SEQUENCE [LARGE SCALE GENOMIC DNA]</scope>
    <source>
        <strain evidence="6 7">CAB683</strain>
    </source>
</reference>
<dbReference type="GO" id="GO:0008270">
    <property type="term" value="F:zinc ion binding"/>
    <property type="evidence" value="ECO:0007669"/>
    <property type="project" value="InterPro"/>
</dbReference>
<dbReference type="InterPro" id="IPR050613">
    <property type="entry name" value="Sec_Metabolite_Reg"/>
</dbReference>
<dbReference type="Pfam" id="PF00172">
    <property type="entry name" value="Zn_clus"/>
    <property type="match status" value="1"/>
</dbReference>
<evidence type="ECO:0000313" key="6">
    <source>
        <dbReference type="EMBL" id="RKU40869.1"/>
    </source>
</evidence>
<dbReference type="EMBL" id="QVQW01000089">
    <property type="protein sequence ID" value="RKU40869.1"/>
    <property type="molecule type" value="Genomic_DNA"/>
</dbReference>
<gene>
    <name evidence="6" type="ORF">DL546_004067</name>
</gene>
<evidence type="ECO:0000259" key="5">
    <source>
        <dbReference type="PROSITE" id="PS50048"/>
    </source>
</evidence>
<evidence type="ECO:0000313" key="7">
    <source>
        <dbReference type="Proteomes" id="UP000275385"/>
    </source>
</evidence>
<dbReference type="InterPro" id="IPR007219">
    <property type="entry name" value="XnlR_reg_dom"/>
</dbReference>
<protein>
    <recommendedName>
        <fullName evidence="5">Zn(2)-C6 fungal-type domain-containing protein</fullName>
    </recommendedName>
</protein>
<feature type="domain" description="Zn(2)-C6 fungal-type" evidence="5">
    <location>
        <begin position="38"/>
        <end position="69"/>
    </location>
</feature>
<dbReference type="CDD" id="cd00067">
    <property type="entry name" value="GAL4"/>
    <property type="match status" value="1"/>
</dbReference>
<dbReference type="GO" id="GO:0000981">
    <property type="term" value="F:DNA-binding transcription factor activity, RNA polymerase II-specific"/>
    <property type="evidence" value="ECO:0007669"/>
    <property type="project" value="InterPro"/>
</dbReference>
<evidence type="ECO:0000256" key="1">
    <source>
        <dbReference type="ARBA" id="ARBA00004123"/>
    </source>
</evidence>
<evidence type="ECO:0000256" key="2">
    <source>
        <dbReference type="ARBA" id="ARBA00022723"/>
    </source>
</evidence>
<dbReference type="STRING" id="177199.A0A420XZC6"/>
<dbReference type="PANTHER" id="PTHR31001:SF58">
    <property type="entry name" value="ZN(II)2CYS6 TRANSCRIPTION FACTOR (EUROFUNG)"/>
    <property type="match status" value="1"/>
</dbReference>
<evidence type="ECO:0000256" key="3">
    <source>
        <dbReference type="ARBA" id="ARBA00023242"/>
    </source>
</evidence>
<feature type="compositionally biased region" description="Polar residues" evidence="4">
    <location>
        <begin position="58"/>
        <end position="75"/>
    </location>
</feature>
<dbReference type="InterPro" id="IPR001138">
    <property type="entry name" value="Zn2Cys6_DnaBD"/>
</dbReference>
<name>A0A420XZC6_9PEZI</name>
<dbReference type="GO" id="GO:0005634">
    <property type="term" value="C:nucleus"/>
    <property type="evidence" value="ECO:0007669"/>
    <property type="project" value="UniProtKB-SubCell"/>
</dbReference>
<dbReference type="CDD" id="cd12148">
    <property type="entry name" value="fungal_TF_MHR"/>
    <property type="match status" value="1"/>
</dbReference>
<keyword evidence="3" id="KW-0539">Nucleus</keyword>
<dbReference type="InterPro" id="IPR036864">
    <property type="entry name" value="Zn2-C6_fun-type_DNA-bd_sf"/>
</dbReference>
<dbReference type="PROSITE" id="PS50048">
    <property type="entry name" value="ZN2_CY6_FUNGAL_2"/>
    <property type="match status" value="1"/>
</dbReference>
<keyword evidence="7" id="KW-1185">Reference proteome</keyword>
<sequence length="695" mass="77681">MGNTEQAVGFFSTFSILDPNGTHEGSPRTQKRNRRVFVCIPCHRRKLKCDKGQPCSRCTQSGSADSCVYQPSVTSPKRKSHFKTPEPQSLAAAPSEKASDRLYQVQSYFRSSDGKAYATGTTHWAKIACEFEEAVPFLFGCHPQWEPRYRELQGLGYLFRPQSPSNFPFSPSLVAYPSQATVIGQLPPRQVAEALVRCYFRSFEVTHRLFHPMQFWDELGAFWSGNEAIDDVWLSQLCMVLALGCQAAPDSVFQCTEKSSSQWTESLLESAQTCFRKAPPMVAPTLTTIRTLCMMVLAEMLELVKGTSPTQVMSLMGFLSRQATAAQLHRTTTICPLMSTSDAEMRRRIWVTIQLLDVDVAMRAGSVPLCREHDADAPLEVNERDVRRDQVRWAHETPRTAPSGYTDGTFQSKLARFLPVLAEIIDMVNSTTQPSPEYDTVLSWDERLSRIMKDVLKALSLPLSSCPNIYQKASVQSQLIEVLSHRAKLALHHSFIRAPYDPRFDGSYRTVKGSSLWLLGIQEAWTIANATDAMSPDSRSSSPSTDSTAESEGYANWLVYLCHDDFDAAMLYLALILRRESVGGRIPDGMLPPTDMAWTMLRQGLMNVRQRACRSLQCFKEFVGLTIMTTCLQCLGNPNALLPTLLHAADHVEQTITAGMQAIAWIGNGPDLLAHEVLDNAILLDMDPELLNMHI</sequence>